<sequence length="69" mass="7279">MLYAPRPVGMGSQGRSPGSGKGPLSPYLAPPDEEEGQSLGLEFLFGPDPHAANYLRRKSPQDSTSIAPP</sequence>
<organism evidence="3">
    <name type="scientific">Acromyrmex echinatior</name>
    <name type="common">Panamanian leafcutter ant</name>
    <name type="synonym">Acromyrmex octospinosus echinatior</name>
    <dbReference type="NCBI Taxonomy" id="103372"/>
    <lineage>
        <taxon>Eukaryota</taxon>
        <taxon>Metazoa</taxon>
        <taxon>Ecdysozoa</taxon>
        <taxon>Arthropoda</taxon>
        <taxon>Hexapoda</taxon>
        <taxon>Insecta</taxon>
        <taxon>Pterygota</taxon>
        <taxon>Neoptera</taxon>
        <taxon>Endopterygota</taxon>
        <taxon>Hymenoptera</taxon>
        <taxon>Apocrita</taxon>
        <taxon>Aculeata</taxon>
        <taxon>Formicoidea</taxon>
        <taxon>Formicidae</taxon>
        <taxon>Myrmicinae</taxon>
        <taxon>Acromyrmex</taxon>
    </lineage>
</organism>
<gene>
    <name evidence="2" type="ORF">G5I_12196</name>
</gene>
<dbReference type="EMBL" id="GL888537">
    <property type="protein sequence ID" value="EGI59643.1"/>
    <property type="molecule type" value="Genomic_DNA"/>
</dbReference>
<reference evidence="2" key="1">
    <citation type="submission" date="2011-02" db="EMBL/GenBank/DDBJ databases">
        <title>The genome of the leaf-cutting ant Acromyrmex echinatior suggests key adaptations to social evolution and fungus farming.</title>
        <authorList>
            <person name="Nygaard S."/>
            <person name="Zhang G."/>
        </authorList>
    </citation>
    <scope>NUCLEOTIDE SEQUENCE</scope>
</reference>
<evidence type="ECO:0000313" key="3">
    <source>
        <dbReference type="Proteomes" id="UP000007755"/>
    </source>
</evidence>
<dbReference type="InParanoid" id="F4X1M9"/>
<evidence type="ECO:0000313" key="2">
    <source>
        <dbReference type="EMBL" id="EGI59643.1"/>
    </source>
</evidence>
<evidence type="ECO:0000256" key="1">
    <source>
        <dbReference type="SAM" id="MobiDB-lite"/>
    </source>
</evidence>
<keyword evidence="3" id="KW-1185">Reference proteome</keyword>
<dbReference type="Proteomes" id="UP000007755">
    <property type="component" value="Unassembled WGS sequence"/>
</dbReference>
<proteinExistence type="predicted"/>
<protein>
    <submittedName>
        <fullName evidence="2">Uncharacterized protein</fullName>
    </submittedName>
</protein>
<accession>F4X1M9</accession>
<name>F4X1M9_ACREC</name>
<dbReference type="AlphaFoldDB" id="F4X1M9"/>
<feature type="region of interest" description="Disordered" evidence="1">
    <location>
        <begin position="1"/>
        <end position="45"/>
    </location>
</feature>